<dbReference type="InterPro" id="IPR029063">
    <property type="entry name" value="SAM-dependent_MTases_sf"/>
</dbReference>
<keyword evidence="1" id="KW-0472">Membrane</keyword>
<dbReference type="Gene3D" id="3.40.50.150">
    <property type="entry name" value="Vaccinia Virus protein VP39"/>
    <property type="match status" value="1"/>
</dbReference>
<dbReference type="PANTHER" id="PTHR43861">
    <property type="entry name" value="TRANS-ACONITATE 2-METHYLTRANSFERASE-RELATED"/>
    <property type="match status" value="1"/>
</dbReference>
<dbReference type="Pfam" id="PF08241">
    <property type="entry name" value="Methyltransf_11"/>
    <property type="match status" value="1"/>
</dbReference>
<name>A0A6C0BSR0_9ZZZZ</name>
<dbReference type="SUPFAM" id="SSF53335">
    <property type="entry name" value="S-adenosyl-L-methionine-dependent methyltransferases"/>
    <property type="match status" value="1"/>
</dbReference>
<sequence length="305" mass="35923">MNLYSKFNKLSLLLRILIFIISTIVILKLYDHLTYTNIESFSQDKKFVMYNKINEIFDFFYADIYDQILSSLDKNSFEIETTFYATNPNKKSSVLDVGSGTGFHVEAFRENDIKVIGIDKSPAMVSYAQKKYPQNKYYVGDALDGVLFNDHTFTHITCYYFTIYYIKDKRTFFNNCYNWLKPKGYLVLHLVNKHKFDPIIPPANPLVLISPQKYAKERITQSFVKFNNFDYKSQFNIDHSTEDAYFEEVFKYKDGNIRKHKHHLHMTPQKEILSTAKDVGFTLINKSNMAGCGYEYQYLVFLQKK</sequence>
<dbReference type="InterPro" id="IPR013216">
    <property type="entry name" value="Methyltransf_11"/>
</dbReference>
<keyword evidence="1" id="KW-0812">Transmembrane</keyword>
<reference evidence="3" key="1">
    <citation type="journal article" date="2020" name="Nature">
        <title>Giant virus diversity and host interactions through global metagenomics.</title>
        <authorList>
            <person name="Schulz F."/>
            <person name="Roux S."/>
            <person name="Paez-Espino D."/>
            <person name="Jungbluth S."/>
            <person name="Walsh D.A."/>
            <person name="Denef V.J."/>
            <person name="McMahon K.D."/>
            <person name="Konstantinidis K.T."/>
            <person name="Eloe-Fadrosh E.A."/>
            <person name="Kyrpides N.C."/>
            <person name="Woyke T."/>
        </authorList>
    </citation>
    <scope>NUCLEOTIDE SEQUENCE</scope>
    <source>
        <strain evidence="3">GVMAG-M-3300018428-16</strain>
    </source>
</reference>
<dbReference type="CDD" id="cd02440">
    <property type="entry name" value="AdoMet_MTases"/>
    <property type="match status" value="1"/>
</dbReference>
<evidence type="ECO:0000259" key="2">
    <source>
        <dbReference type="Pfam" id="PF08241"/>
    </source>
</evidence>
<accession>A0A6C0BSR0</accession>
<dbReference type="GO" id="GO:0008757">
    <property type="term" value="F:S-adenosylmethionine-dependent methyltransferase activity"/>
    <property type="evidence" value="ECO:0007669"/>
    <property type="project" value="InterPro"/>
</dbReference>
<dbReference type="AlphaFoldDB" id="A0A6C0BSR0"/>
<evidence type="ECO:0000313" key="3">
    <source>
        <dbReference type="EMBL" id="QHS94821.1"/>
    </source>
</evidence>
<feature type="domain" description="Methyltransferase type 11" evidence="2">
    <location>
        <begin position="95"/>
        <end position="188"/>
    </location>
</feature>
<evidence type="ECO:0000256" key="1">
    <source>
        <dbReference type="SAM" id="Phobius"/>
    </source>
</evidence>
<keyword evidence="1" id="KW-1133">Transmembrane helix</keyword>
<dbReference type="EMBL" id="MN739233">
    <property type="protein sequence ID" value="QHS94821.1"/>
    <property type="molecule type" value="Genomic_DNA"/>
</dbReference>
<protein>
    <recommendedName>
        <fullName evidence="2">Methyltransferase type 11 domain-containing protein</fullName>
    </recommendedName>
</protein>
<organism evidence="3">
    <name type="scientific">viral metagenome</name>
    <dbReference type="NCBI Taxonomy" id="1070528"/>
    <lineage>
        <taxon>unclassified sequences</taxon>
        <taxon>metagenomes</taxon>
        <taxon>organismal metagenomes</taxon>
    </lineage>
</organism>
<proteinExistence type="predicted"/>
<feature type="transmembrane region" description="Helical" evidence="1">
    <location>
        <begin position="12"/>
        <end position="30"/>
    </location>
</feature>